<proteinExistence type="predicted"/>
<dbReference type="InterPro" id="IPR006685">
    <property type="entry name" value="MscS_channel_2nd"/>
</dbReference>
<dbReference type="PANTHER" id="PTHR30566:SF25">
    <property type="entry name" value="INNER MEMBRANE PROTEIN"/>
    <property type="match status" value="1"/>
</dbReference>
<dbReference type="InterPro" id="IPR010920">
    <property type="entry name" value="LSM_dom_sf"/>
</dbReference>
<dbReference type="EMBL" id="MORL01000002">
    <property type="protein sequence ID" value="OIN60509.1"/>
    <property type="molecule type" value="Genomic_DNA"/>
</dbReference>
<evidence type="ECO:0000313" key="3">
    <source>
        <dbReference type="EMBL" id="OIN60509.1"/>
    </source>
</evidence>
<feature type="transmembrane region" description="Helical" evidence="1">
    <location>
        <begin position="84"/>
        <end position="107"/>
    </location>
</feature>
<dbReference type="Pfam" id="PF00924">
    <property type="entry name" value="MS_channel_2nd"/>
    <property type="match status" value="1"/>
</dbReference>
<protein>
    <submittedName>
        <fullName evidence="3">Mechanosensitive ion channel protein MscS</fullName>
    </submittedName>
</protein>
<evidence type="ECO:0000256" key="1">
    <source>
        <dbReference type="SAM" id="Phobius"/>
    </source>
</evidence>
<keyword evidence="1" id="KW-0812">Transmembrane</keyword>
<reference evidence="3 4" key="1">
    <citation type="submission" date="2016-10" db="EMBL/GenBank/DDBJ databases">
        <title>Arsenicibacter rosenii gen. nov., sp. nov., an efficient arsenic-methylating bacterium isolated from an arsenic-contaminated paddy soil.</title>
        <authorList>
            <person name="Huang K."/>
        </authorList>
    </citation>
    <scope>NUCLEOTIDE SEQUENCE [LARGE SCALE GENOMIC DNA]</scope>
    <source>
        <strain evidence="3 4">SM-1</strain>
    </source>
</reference>
<name>A0A1S2VP19_9BACT</name>
<accession>A0A1S2VP19</accession>
<evidence type="ECO:0000313" key="4">
    <source>
        <dbReference type="Proteomes" id="UP000181790"/>
    </source>
</evidence>
<dbReference type="Gene3D" id="1.10.287.1260">
    <property type="match status" value="1"/>
</dbReference>
<organism evidence="3 4">
    <name type="scientific">Arsenicibacter rosenii</name>
    <dbReference type="NCBI Taxonomy" id="1750698"/>
    <lineage>
        <taxon>Bacteria</taxon>
        <taxon>Pseudomonadati</taxon>
        <taxon>Bacteroidota</taxon>
        <taxon>Cytophagia</taxon>
        <taxon>Cytophagales</taxon>
        <taxon>Spirosomataceae</taxon>
        <taxon>Arsenicibacter</taxon>
    </lineage>
</organism>
<keyword evidence="1" id="KW-1133">Transmembrane helix</keyword>
<dbReference type="GO" id="GO:0016020">
    <property type="term" value="C:membrane"/>
    <property type="evidence" value="ECO:0007669"/>
    <property type="project" value="InterPro"/>
</dbReference>
<keyword evidence="1" id="KW-0472">Membrane</keyword>
<feature type="transmembrane region" description="Helical" evidence="1">
    <location>
        <begin position="6"/>
        <end position="33"/>
    </location>
</feature>
<dbReference type="AlphaFoldDB" id="A0A1S2VP19"/>
<dbReference type="SUPFAM" id="SSF50182">
    <property type="entry name" value="Sm-like ribonucleoproteins"/>
    <property type="match status" value="1"/>
</dbReference>
<dbReference type="Proteomes" id="UP000181790">
    <property type="component" value="Unassembled WGS sequence"/>
</dbReference>
<dbReference type="GO" id="GO:0008381">
    <property type="term" value="F:mechanosensitive monoatomic ion channel activity"/>
    <property type="evidence" value="ECO:0007669"/>
    <property type="project" value="UniProtKB-ARBA"/>
</dbReference>
<feature type="transmembrane region" description="Helical" evidence="1">
    <location>
        <begin position="45"/>
        <end position="64"/>
    </location>
</feature>
<evidence type="ECO:0000259" key="2">
    <source>
        <dbReference type="Pfam" id="PF00924"/>
    </source>
</evidence>
<gene>
    <name evidence="3" type="ORF">BLX24_04765</name>
</gene>
<keyword evidence="4" id="KW-1185">Reference proteome</keyword>
<feature type="domain" description="Mechanosensitive ion channel MscS" evidence="2">
    <location>
        <begin position="177"/>
        <end position="243"/>
    </location>
</feature>
<dbReference type="PANTHER" id="PTHR30566">
    <property type="entry name" value="YNAI-RELATED MECHANOSENSITIVE ION CHANNEL"/>
    <property type="match status" value="1"/>
</dbReference>
<feature type="transmembrane region" description="Helical" evidence="1">
    <location>
        <begin position="128"/>
        <end position="149"/>
    </location>
</feature>
<sequence length="361" mass="40813">MATRNGWLLMATTTIAGLLFCFIVSQVITFVLRRRPVALLTLLRIYVREAFYVFVPTLFFLVAANIQSSRFLRQHPLVDKFSEVLFIGASIWMILRLLKVGELLVIRHYDPAQDINISQRKFVTQLHFVRRLVSLVVVIVGISLILISFQGSRKLGLSVLTSAGIASVLIGFAAQKTLANLLAGIQIALTQQIRISDAVVVENEWGRIEEINLTNVVVRVWDRRRLILPITYFVENPFQNWTRNDSSIIGTVMLYLDYDVPVDKLREKARAIVEADPLWDQQVFAVQVTDTMPTCIQIRVLVSARDSPSAFDLRCNVREALIALLRDNWPQSLPQTRVQLTGQEGVSGGKAVFQQGPLRSR</sequence>
<comment type="caution">
    <text evidence="3">The sequence shown here is derived from an EMBL/GenBank/DDBJ whole genome shotgun (WGS) entry which is preliminary data.</text>
</comment>